<protein>
    <submittedName>
        <fullName evidence="1">Uncharacterized protein</fullName>
    </submittedName>
</protein>
<sequence>MRSSSGRWRRYCWDSRMCRVMRWCVVSIRRLPSLPPAVQREVRLLFDLLANRWARRYLLGVAVPWSQAGVAELSAFLRSWQISRLQWQRTGYQALHALIAAAWFGNPASWPALGYTRPAYVLERLP</sequence>
<accession>A0A844GAQ8</accession>
<dbReference type="Proteomes" id="UP000446658">
    <property type="component" value="Unassembled WGS sequence"/>
</dbReference>
<proteinExistence type="predicted"/>
<organism evidence="1 2">
    <name type="scientific">Paludibacterium denitrificans</name>
    <dbReference type="NCBI Taxonomy" id="2675226"/>
    <lineage>
        <taxon>Bacteria</taxon>
        <taxon>Pseudomonadati</taxon>
        <taxon>Pseudomonadota</taxon>
        <taxon>Betaproteobacteria</taxon>
        <taxon>Neisseriales</taxon>
        <taxon>Chromobacteriaceae</taxon>
        <taxon>Paludibacterium</taxon>
    </lineage>
</organism>
<gene>
    <name evidence="1" type="ORF">GKE73_00615</name>
</gene>
<keyword evidence="2" id="KW-1185">Reference proteome</keyword>
<dbReference type="EMBL" id="WLYX01000001">
    <property type="protein sequence ID" value="MTD32338.1"/>
    <property type="molecule type" value="Genomic_DNA"/>
</dbReference>
<evidence type="ECO:0000313" key="1">
    <source>
        <dbReference type="EMBL" id="MTD32338.1"/>
    </source>
</evidence>
<dbReference type="RefSeq" id="WP_230368708.1">
    <property type="nucleotide sequence ID" value="NZ_WLYX01000001.1"/>
</dbReference>
<reference evidence="1 2" key="1">
    <citation type="submission" date="2019-11" db="EMBL/GenBank/DDBJ databases">
        <title>Draft genome sequence of Paludibacterium sp. dN18-1.</title>
        <authorList>
            <person name="Im W.-T."/>
        </authorList>
    </citation>
    <scope>NUCLEOTIDE SEQUENCE [LARGE SCALE GENOMIC DNA]</scope>
    <source>
        <strain evidence="2">dN 18-1</strain>
    </source>
</reference>
<comment type="caution">
    <text evidence="1">The sequence shown here is derived from an EMBL/GenBank/DDBJ whole genome shotgun (WGS) entry which is preliminary data.</text>
</comment>
<evidence type="ECO:0000313" key="2">
    <source>
        <dbReference type="Proteomes" id="UP000446658"/>
    </source>
</evidence>
<name>A0A844GAQ8_9NEIS</name>
<dbReference type="AlphaFoldDB" id="A0A844GAQ8"/>